<keyword evidence="2" id="KW-1185">Reference proteome</keyword>
<organism evidence="1 2">
    <name type="scientific">Sulfurirhabdus autotrophica</name>
    <dbReference type="NCBI Taxonomy" id="1706046"/>
    <lineage>
        <taxon>Bacteria</taxon>
        <taxon>Pseudomonadati</taxon>
        <taxon>Pseudomonadota</taxon>
        <taxon>Betaproteobacteria</taxon>
        <taxon>Nitrosomonadales</taxon>
        <taxon>Sulfuricellaceae</taxon>
        <taxon>Sulfurirhabdus</taxon>
    </lineage>
</organism>
<dbReference type="OrthoDB" id="5786746at2"/>
<dbReference type="GO" id="GO:0016740">
    <property type="term" value="F:transferase activity"/>
    <property type="evidence" value="ECO:0007669"/>
    <property type="project" value="UniProtKB-KW"/>
</dbReference>
<evidence type="ECO:0000313" key="1">
    <source>
        <dbReference type="EMBL" id="TCV89076.1"/>
    </source>
</evidence>
<comment type="caution">
    <text evidence="1">The sequence shown here is derived from an EMBL/GenBank/DDBJ whole genome shotgun (WGS) entry which is preliminary data.</text>
</comment>
<sequence length="357" mass="38998">MGLLSLFGLGKLPQGLAGATLVIGSAPALFAAGDFLDGLQKKFGDVALGVIGSEANAGSWPQIPVPEDLTKTIALLKKIQPQRIICLGVEGRYANLVSEVSCPVYWVNASDWQAAQTDCKLIMVADPLLYQTIPHSVLTGDPLVNLSALPAIEMDTALCERFKEQREGDRWVGFFAATGEDEEEEVYPIFNRLIRHKMGLLVLAPLDEARCEPVYRESIKYKLQTIRHNRLSTSFIPIKTRVYYVEEPEPLAGMYPCVDFVVAGGSIHQHAHNIPDIITPILHGKPVILGPAHRDNPLVKAAVAAKVVLAAENSNEIFEHAKYLLENPAEGERIAAHARSWLEAQVGSLDRVMAGIV</sequence>
<dbReference type="Proteomes" id="UP000295367">
    <property type="component" value="Unassembled WGS sequence"/>
</dbReference>
<keyword evidence="1" id="KW-0808">Transferase</keyword>
<protein>
    <submittedName>
        <fullName evidence="1">3-deoxy-D-manno-octulosonic-acid transferase</fullName>
    </submittedName>
</protein>
<dbReference type="Gene3D" id="3.40.50.2000">
    <property type="entry name" value="Glycogen Phosphorylase B"/>
    <property type="match status" value="1"/>
</dbReference>
<dbReference type="RefSeq" id="WP_124945898.1">
    <property type="nucleotide sequence ID" value="NZ_BHVT01000020.1"/>
</dbReference>
<gene>
    <name evidence="1" type="ORF">EDC63_103148</name>
</gene>
<name>A0A4R3YAU8_9PROT</name>
<evidence type="ECO:0000313" key="2">
    <source>
        <dbReference type="Proteomes" id="UP000295367"/>
    </source>
</evidence>
<accession>A0A4R3YAU8</accession>
<dbReference type="EMBL" id="SMCO01000003">
    <property type="protein sequence ID" value="TCV89076.1"/>
    <property type="molecule type" value="Genomic_DNA"/>
</dbReference>
<dbReference type="AlphaFoldDB" id="A0A4R3YAU8"/>
<proteinExistence type="predicted"/>
<reference evidence="1 2" key="1">
    <citation type="submission" date="2019-03" db="EMBL/GenBank/DDBJ databases">
        <title>Genomic Encyclopedia of Type Strains, Phase IV (KMG-IV): sequencing the most valuable type-strain genomes for metagenomic binning, comparative biology and taxonomic classification.</title>
        <authorList>
            <person name="Goeker M."/>
        </authorList>
    </citation>
    <scope>NUCLEOTIDE SEQUENCE [LARGE SCALE GENOMIC DNA]</scope>
    <source>
        <strain evidence="1 2">DSM 100309</strain>
    </source>
</reference>